<dbReference type="EMBL" id="CDMZ01003827">
    <property type="protein sequence ID" value="CEM47747.1"/>
    <property type="molecule type" value="Genomic_DNA"/>
</dbReference>
<organism evidence="1">
    <name type="scientific">Chromera velia CCMP2878</name>
    <dbReference type="NCBI Taxonomy" id="1169474"/>
    <lineage>
        <taxon>Eukaryota</taxon>
        <taxon>Sar</taxon>
        <taxon>Alveolata</taxon>
        <taxon>Colpodellida</taxon>
        <taxon>Chromeraceae</taxon>
        <taxon>Chromera</taxon>
    </lineage>
</organism>
<proteinExistence type="predicted"/>
<accession>A0A0G4HTL8</accession>
<protein>
    <submittedName>
        <fullName evidence="1">Uncharacterized protein</fullName>
    </submittedName>
</protein>
<gene>
    <name evidence="1" type="ORF">Cvel_1353</name>
</gene>
<dbReference type="PhylomeDB" id="A0A0G4HTL8"/>
<evidence type="ECO:0000313" key="1">
    <source>
        <dbReference type="EMBL" id="CEM47747.1"/>
    </source>
</evidence>
<reference evidence="1" key="1">
    <citation type="submission" date="2014-11" db="EMBL/GenBank/DDBJ databases">
        <authorList>
            <person name="Otto D Thomas"/>
            <person name="Naeem Raeece"/>
        </authorList>
    </citation>
    <scope>NUCLEOTIDE SEQUENCE</scope>
</reference>
<name>A0A0G4HTL8_9ALVE</name>
<sequence>MGSKCCAEKPAVEPDVIIEATRGNEEPAPQQPAVGEPLPAVAVEAQDAEREFNPQEPSPSIFGSMLSGVGASYSLEPSGQKETLKGLVRAFWQDAMTGMPVKVLGESGEPVMSTFKLTPDKKAFSVSKGEGDEVSIAFADVQNMYKGKDAMSKLVEGEGAENCCAVVPTGGGAPVIFCWDNPDEAAHFISVMKINWRVVCPGGVA</sequence>
<dbReference type="VEuPathDB" id="CryptoDB:Cvel_1353"/>
<dbReference type="AlphaFoldDB" id="A0A0G4HTL8"/>